<comment type="caution">
    <text evidence="5">The sequence shown here is derived from an EMBL/GenBank/DDBJ whole genome shotgun (WGS) entry which is preliminary data.</text>
</comment>
<dbReference type="PANTHER" id="PTHR11008">
    <property type="entry name" value="PROTEIN TAKEOUT-LIKE PROTEIN"/>
    <property type="match status" value="1"/>
</dbReference>
<keyword evidence="1 4" id="KW-0732">Signal</keyword>
<evidence type="ECO:0000256" key="2">
    <source>
        <dbReference type="ARBA" id="ARBA00023108"/>
    </source>
</evidence>
<dbReference type="Pfam" id="PF06585">
    <property type="entry name" value="JHBP"/>
    <property type="match status" value="1"/>
</dbReference>
<dbReference type="InterPro" id="IPR010562">
    <property type="entry name" value="Haemolymph_juvenile_hormone-bd"/>
</dbReference>
<dbReference type="PANTHER" id="PTHR11008:SF32">
    <property type="entry name" value="CIRCADIAN CLOCK-CONTROLLED PROTEIN DAYWAKE-RELATED"/>
    <property type="match status" value="1"/>
</dbReference>
<protein>
    <submittedName>
        <fullName evidence="5">Uncharacterized protein</fullName>
    </submittedName>
</protein>
<dbReference type="EMBL" id="VTPC01001983">
    <property type="protein sequence ID" value="KAF2900819.1"/>
    <property type="molecule type" value="Genomic_DNA"/>
</dbReference>
<organism evidence="5 6">
    <name type="scientific">Ignelater luminosus</name>
    <name type="common">Cucubano</name>
    <name type="synonym">Pyrophorus luminosus</name>
    <dbReference type="NCBI Taxonomy" id="2038154"/>
    <lineage>
        <taxon>Eukaryota</taxon>
        <taxon>Metazoa</taxon>
        <taxon>Ecdysozoa</taxon>
        <taxon>Arthropoda</taxon>
        <taxon>Hexapoda</taxon>
        <taxon>Insecta</taxon>
        <taxon>Pterygota</taxon>
        <taxon>Neoptera</taxon>
        <taxon>Endopterygota</taxon>
        <taxon>Coleoptera</taxon>
        <taxon>Polyphaga</taxon>
        <taxon>Elateriformia</taxon>
        <taxon>Elateroidea</taxon>
        <taxon>Elateridae</taxon>
        <taxon>Agrypninae</taxon>
        <taxon>Pyrophorini</taxon>
        <taxon>Ignelater</taxon>
    </lineage>
</organism>
<gene>
    <name evidence="5" type="ORF">ILUMI_05358</name>
</gene>
<evidence type="ECO:0000256" key="3">
    <source>
        <dbReference type="ARBA" id="ARBA00060902"/>
    </source>
</evidence>
<evidence type="ECO:0000256" key="1">
    <source>
        <dbReference type="ARBA" id="ARBA00022729"/>
    </source>
</evidence>
<dbReference type="Proteomes" id="UP000801492">
    <property type="component" value="Unassembled WGS sequence"/>
</dbReference>
<reference evidence="5" key="1">
    <citation type="submission" date="2019-08" db="EMBL/GenBank/DDBJ databases">
        <title>The genome of the North American firefly Photinus pyralis.</title>
        <authorList>
            <consortium name="Photinus pyralis genome working group"/>
            <person name="Fallon T.R."/>
            <person name="Sander Lower S.E."/>
            <person name="Weng J.-K."/>
        </authorList>
    </citation>
    <scope>NUCLEOTIDE SEQUENCE</scope>
    <source>
        <strain evidence="5">TRF0915ILg1</strain>
        <tissue evidence="5">Whole body</tissue>
    </source>
</reference>
<evidence type="ECO:0000256" key="4">
    <source>
        <dbReference type="SAM" id="SignalP"/>
    </source>
</evidence>
<dbReference type="GO" id="GO:0007623">
    <property type="term" value="P:circadian rhythm"/>
    <property type="evidence" value="ECO:0007669"/>
    <property type="project" value="UniProtKB-ARBA"/>
</dbReference>
<dbReference type="FunFam" id="3.15.10.30:FF:000001">
    <property type="entry name" value="Takeout-like protein 1"/>
    <property type="match status" value="1"/>
</dbReference>
<name>A0A8K0D7V3_IGNLU</name>
<comment type="similarity">
    <text evidence="3">Belongs to the TO family.</text>
</comment>
<evidence type="ECO:0000313" key="5">
    <source>
        <dbReference type="EMBL" id="KAF2900819.1"/>
    </source>
</evidence>
<dbReference type="SMART" id="SM00700">
    <property type="entry name" value="JHBP"/>
    <property type="match status" value="1"/>
</dbReference>
<accession>A0A8K0D7V3</accession>
<keyword evidence="2" id="KW-0090">Biological rhythms</keyword>
<dbReference type="Gene3D" id="3.15.10.30">
    <property type="entry name" value="Haemolymph juvenile hormone binding protein"/>
    <property type="match status" value="1"/>
</dbReference>
<dbReference type="GO" id="GO:0005615">
    <property type="term" value="C:extracellular space"/>
    <property type="evidence" value="ECO:0007669"/>
    <property type="project" value="TreeGrafter"/>
</dbReference>
<dbReference type="AlphaFoldDB" id="A0A8K0D7V3"/>
<sequence length="247" mass="27261">MYKTVILLVSLSSCTFGLNLPATFKQCKRDGNINACMKEAIQDALPKIHNGIPEFNIPVLEPLEVTSITIGEGKSAVNVVQNYKNAKLYGLLVGGTIDNVELKLDGSSSDWIMEGIIPEVKIIADYEFNGKVLLLPIVGSGNSETVFKNVKFRLEMHGEASQKNGAEYGAVTKATMTLLPEHITFNFENLFNGDATLGSQMNQVLNDNWKEVWEDVRGGYEEALGQIIQNVVNKLIRKIPTDQLFPL</sequence>
<evidence type="ECO:0000313" key="6">
    <source>
        <dbReference type="Proteomes" id="UP000801492"/>
    </source>
</evidence>
<dbReference type="InterPro" id="IPR038606">
    <property type="entry name" value="To_sf"/>
</dbReference>
<keyword evidence="6" id="KW-1185">Reference proteome</keyword>
<feature type="signal peptide" evidence="4">
    <location>
        <begin position="1"/>
        <end position="17"/>
    </location>
</feature>
<dbReference type="OrthoDB" id="8190514at2759"/>
<feature type="chain" id="PRO_5035436301" evidence="4">
    <location>
        <begin position="18"/>
        <end position="247"/>
    </location>
</feature>
<proteinExistence type="inferred from homology"/>